<dbReference type="GO" id="GO:0043124">
    <property type="term" value="P:negative regulation of canonical NF-kappaB signal transduction"/>
    <property type="evidence" value="ECO:0007669"/>
    <property type="project" value="InterPro"/>
</dbReference>
<protein>
    <recommendedName>
        <fullName evidence="5">Tbk1/Ikki binding domain-containing protein</fullName>
    </recommendedName>
</protein>
<comment type="caution">
    <text evidence="6">The sequence shown here is derived from an EMBL/GenBank/DDBJ whole genome shotgun (WGS) entry which is preliminary data.</text>
</comment>
<evidence type="ECO:0000313" key="6">
    <source>
        <dbReference type="EMBL" id="KAK2849950.1"/>
    </source>
</evidence>
<feature type="domain" description="Tbk1/Ikki binding" evidence="5">
    <location>
        <begin position="200"/>
        <end position="254"/>
    </location>
</feature>
<keyword evidence="1" id="KW-0597">Phosphoprotein</keyword>
<dbReference type="Proteomes" id="UP001187315">
    <property type="component" value="Unassembled WGS sequence"/>
</dbReference>
<evidence type="ECO:0000259" key="5">
    <source>
        <dbReference type="Pfam" id="PF12845"/>
    </source>
</evidence>
<keyword evidence="7" id="KW-1185">Reference proteome</keyword>
<dbReference type="Pfam" id="PF12845">
    <property type="entry name" value="TBD"/>
    <property type="match status" value="1"/>
</dbReference>
<evidence type="ECO:0000256" key="4">
    <source>
        <dbReference type="SAM" id="MobiDB-lite"/>
    </source>
</evidence>
<dbReference type="EMBL" id="JAVHJS010000008">
    <property type="protein sequence ID" value="KAK2849950.1"/>
    <property type="molecule type" value="Genomic_DNA"/>
</dbReference>
<evidence type="ECO:0000256" key="3">
    <source>
        <dbReference type="SAM" id="Coils"/>
    </source>
</evidence>
<feature type="coiled-coil region" evidence="3">
    <location>
        <begin position="88"/>
        <end position="140"/>
    </location>
</feature>
<name>A0AA88N1T4_TACVA</name>
<sequence>MREAWEVLFQCVQSGGEGSDSSLQDELRLLTLLESIVEEDKMVGNDSVAHSFSVFGRRIHDCCVRDVTEGCGMERNIGDPLNKAYEAYRNISIENENAKKLLQEKTEQFQRYSQQLEKKIEDQEQEISELKAQLNSIKLASGEVKCCETAHQKQETERLSPNIQWPSNSSSSHRTNNILKESLEFTPMPPHPVPGVSGMKSEDVLDTLQEIQGTFQRIQTLARRQKDHLKRIHKGNSATSADLQFSMPIQCTDKIDEQDEEPFSSSSRPQVDEGLTSGALASRGASPEDGHFMDDIKFPPPTDSEYEFLHSADRSVPLPMPRKDLSEPISTVLEESYSSYSVSTPVSHLLPASASHEGVRGPQQPLWNHDLSPASALETSSMGSNHCTFCQATVPSNLMYSHLNSHFQTKEGD</sequence>
<gene>
    <name evidence="6" type="ORF">Q7C36_008733</name>
</gene>
<evidence type="ECO:0000313" key="7">
    <source>
        <dbReference type="Proteomes" id="UP001187315"/>
    </source>
</evidence>
<feature type="compositionally biased region" description="Polar residues" evidence="4">
    <location>
        <begin position="159"/>
        <end position="174"/>
    </location>
</feature>
<feature type="region of interest" description="Disordered" evidence="4">
    <location>
        <begin position="257"/>
        <end position="300"/>
    </location>
</feature>
<feature type="compositionally biased region" description="Basic and acidic residues" evidence="4">
    <location>
        <begin position="286"/>
        <end position="297"/>
    </location>
</feature>
<organism evidence="6 7">
    <name type="scientific">Tachysurus vachellii</name>
    <name type="common">Darkbarbel catfish</name>
    <name type="synonym">Pelteobagrus vachellii</name>
    <dbReference type="NCBI Taxonomy" id="175792"/>
    <lineage>
        <taxon>Eukaryota</taxon>
        <taxon>Metazoa</taxon>
        <taxon>Chordata</taxon>
        <taxon>Craniata</taxon>
        <taxon>Vertebrata</taxon>
        <taxon>Euteleostomi</taxon>
        <taxon>Actinopterygii</taxon>
        <taxon>Neopterygii</taxon>
        <taxon>Teleostei</taxon>
        <taxon>Ostariophysi</taxon>
        <taxon>Siluriformes</taxon>
        <taxon>Bagridae</taxon>
        <taxon>Tachysurus</taxon>
    </lineage>
</organism>
<keyword evidence="2 3" id="KW-0175">Coiled coil</keyword>
<reference evidence="6" key="1">
    <citation type="submission" date="2023-08" db="EMBL/GenBank/DDBJ databases">
        <title>Pelteobagrus vachellii genome.</title>
        <authorList>
            <person name="Liu H."/>
        </authorList>
    </citation>
    <scope>NUCLEOTIDE SEQUENCE</scope>
    <source>
        <strain evidence="6">PRFRI_2022a</strain>
        <tissue evidence="6">Muscle</tissue>
    </source>
</reference>
<dbReference type="InterPro" id="IPR024581">
    <property type="entry name" value="TBD"/>
</dbReference>
<dbReference type="InterPro" id="IPR039669">
    <property type="entry name" value="TANK"/>
</dbReference>
<dbReference type="PANTHER" id="PTHR15249:SF0">
    <property type="entry name" value="TRAF FAMILY MEMBER-ASSOCIATED NF-KAPPA-B ACTIVATOR"/>
    <property type="match status" value="1"/>
</dbReference>
<dbReference type="PANTHER" id="PTHR15249">
    <property type="entry name" value="TRAF FAMILY MEMBER-ASSOCIATED NF-KAPPA-B ACTIVATOR"/>
    <property type="match status" value="1"/>
</dbReference>
<dbReference type="AlphaFoldDB" id="A0AA88N1T4"/>
<evidence type="ECO:0000256" key="2">
    <source>
        <dbReference type="ARBA" id="ARBA00023054"/>
    </source>
</evidence>
<evidence type="ECO:0000256" key="1">
    <source>
        <dbReference type="ARBA" id="ARBA00022553"/>
    </source>
</evidence>
<proteinExistence type="predicted"/>
<accession>A0AA88N1T4</accession>
<feature type="region of interest" description="Disordered" evidence="4">
    <location>
        <begin position="153"/>
        <end position="174"/>
    </location>
</feature>